<dbReference type="InterPro" id="IPR037176">
    <property type="entry name" value="Osmotin/thaumatin-like_sf"/>
</dbReference>
<dbReference type="EMBL" id="PKMF04000457">
    <property type="protein sequence ID" value="KAK7830727.1"/>
    <property type="molecule type" value="Genomic_DNA"/>
</dbReference>
<gene>
    <name evidence="2" type="primary">P21_2</name>
    <name evidence="2" type="ORF">CFP56_027993</name>
</gene>
<proteinExistence type="inferred from homology"/>
<evidence type="ECO:0000313" key="3">
    <source>
        <dbReference type="Proteomes" id="UP000237347"/>
    </source>
</evidence>
<dbReference type="SUPFAM" id="SSF49870">
    <property type="entry name" value="Osmotin, thaumatin-like protein"/>
    <property type="match status" value="1"/>
</dbReference>
<evidence type="ECO:0000313" key="2">
    <source>
        <dbReference type="EMBL" id="KAK7830727.1"/>
    </source>
</evidence>
<comment type="similarity">
    <text evidence="1">Belongs to the thaumatin family.</text>
</comment>
<dbReference type="PRINTS" id="PR00347">
    <property type="entry name" value="THAUMATIN"/>
</dbReference>
<dbReference type="InterPro" id="IPR001938">
    <property type="entry name" value="Thaumatin"/>
</dbReference>
<dbReference type="AlphaFoldDB" id="A0AAW0JVZ1"/>
<accession>A0AAW0JVZ1</accession>
<keyword evidence="3" id="KW-1185">Reference proteome</keyword>
<organism evidence="2 3">
    <name type="scientific">Quercus suber</name>
    <name type="common">Cork oak</name>
    <dbReference type="NCBI Taxonomy" id="58331"/>
    <lineage>
        <taxon>Eukaryota</taxon>
        <taxon>Viridiplantae</taxon>
        <taxon>Streptophyta</taxon>
        <taxon>Embryophyta</taxon>
        <taxon>Tracheophyta</taxon>
        <taxon>Spermatophyta</taxon>
        <taxon>Magnoliopsida</taxon>
        <taxon>eudicotyledons</taxon>
        <taxon>Gunneridae</taxon>
        <taxon>Pentapetalae</taxon>
        <taxon>rosids</taxon>
        <taxon>fabids</taxon>
        <taxon>Fagales</taxon>
        <taxon>Fagaceae</taxon>
        <taxon>Quercus</taxon>
    </lineage>
</organism>
<comment type="caution">
    <text evidence="2">The sequence shown here is derived from an EMBL/GenBank/DDBJ whole genome shotgun (WGS) entry which is preliminary data.</text>
</comment>
<reference evidence="2 3" key="1">
    <citation type="journal article" date="2018" name="Sci. Data">
        <title>The draft genome sequence of cork oak.</title>
        <authorList>
            <person name="Ramos A.M."/>
            <person name="Usie A."/>
            <person name="Barbosa P."/>
            <person name="Barros P.M."/>
            <person name="Capote T."/>
            <person name="Chaves I."/>
            <person name="Simoes F."/>
            <person name="Abreu I."/>
            <person name="Carrasquinho I."/>
            <person name="Faro C."/>
            <person name="Guimaraes J.B."/>
            <person name="Mendonca D."/>
            <person name="Nobrega F."/>
            <person name="Rodrigues L."/>
            <person name="Saibo N.J.M."/>
            <person name="Varela M.C."/>
            <person name="Egas C."/>
            <person name="Matos J."/>
            <person name="Miguel C.M."/>
            <person name="Oliveira M.M."/>
            <person name="Ricardo C.P."/>
            <person name="Goncalves S."/>
        </authorList>
    </citation>
    <scope>NUCLEOTIDE SEQUENCE [LARGE SCALE GENOMIC DNA]</scope>
    <source>
        <strain evidence="3">cv. HL8</strain>
    </source>
</reference>
<evidence type="ECO:0000256" key="1">
    <source>
        <dbReference type="ARBA" id="ARBA00010607"/>
    </source>
</evidence>
<name>A0AAW0JVZ1_QUESU</name>
<sequence length="96" mass="9983">MATALGHTDGDMALLHVSTHSLIVGVIIVLEQFEVIPTQDLPLDVDAGTKGARVWAQTGCSFDGSGHGRCQTGYCGGLLGAPQTPLPNLLLTNIKT</sequence>
<dbReference type="Proteomes" id="UP000237347">
    <property type="component" value="Unassembled WGS sequence"/>
</dbReference>
<dbReference type="Gene3D" id="2.60.110.10">
    <property type="entry name" value="Thaumatin"/>
    <property type="match status" value="1"/>
</dbReference>
<dbReference type="PROSITE" id="PS51367">
    <property type="entry name" value="THAUMATIN_2"/>
    <property type="match status" value="1"/>
</dbReference>
<protein>
    <submittedName>
        <fullName evidence="2">Protein p21</fullName>
    </submittedName>
</protein>